<dbReference type="KEGG" id="plut:EI981_26520"/>
<sequence length="107" mass="11482">MGRYAVGFLEVQGYSVALAAADKACKAANITVHGMDCNNPPDENNAVIPVMVQVKFTGPISDVRIALEVAYETACEHVTPNEVMIRCIPSSSSELHALLPIGKVKRK</sequence>
<dbReference type="OrthoDB" id="9812608at2"/>
<gene>
    <name evidence="4" type="ORF">EI981_26520</name>
</gene>
<dbReference type="EMBL" id="CP034346">
    <property type="protein sequence ID" value="AZS17634.1"/>
    <property type="molecule type" value="Genomic_DNA"/>
</dbReference>
<feature type="domain" description="Bacterial microcompartment" evidence="3">
    <location>
        <begin position="4"/>
        <end position="82"/>
    </location>
</feature>
<evidence type="ECO:0000256" key="2">
    <source>
        <dbReference type="ARBA" id="ARBA00024446"/>
    </source>
</evidence>
<keyword evidence="5" id="KW-1185">Reference proteome</keyword>
<reference evidence="5" key="1">
    <citation type="submission" date="2018-12" db="EMBL/GenBank/DDBJ databases">
        <title>Complete genome sequence of Paenibacillus sp. MBLB1234.</title>
        <authorList>
            <person name="Nam Y.-D."/>
            <person name="Kang J."/>
            <person name="Chung W.-H."/>
            <person name="Park Y.S."/>
        </authorList>
    </citation>
    <scope>NUCLEOTIDE SEQUENCE [LARGE SCALE GENOMIC DNA]</scope>
    <source>
        <strain evidence="5">MBLB1234</strain>
    </source>
</reference>
<dbReference type="RefSeq" id="WP_127003357.1">
    <property type="nucleotide sequence ID" value="NZ_CP034346.1"/>
</dbReference>
<dbReference type="InterPro" id="IPR037233">
    <property type="entry name" value="CcmK-like_sf"/>
</dbReference>
<organism evidence="4 5">
    <name type="scientific">Paenibacillus lutimineralis</name>
    <dbReference type="NCBI Taxonomy" id="2707005"/>
    <lineage>
        <taxon>Bacteria</taxon>
        <taxon>Bacillati</taxon>
        <taxon>Bacillota</taxon>
        <taxon>Bacilli</taxon>
        <taxon>Bacillales</taxon>
        <taxon>Paenibacillaceae</taxon>
        <taxon>Paenibacillus</taxon>
    </lineage>
</organism>
<dbReference type="GO" id="GO:0031469">
    <property type="term" value="C:bacterial microcompartment"/>
    <property type="evidence" value="ECO:0007669"/>
    <property type="project" value="UniProtKB-SubCell"/>
</dbReference>
<dbReference type="Proteomes" id="UP000270678">
    <property type="component" value="Chromosome"/>
</dbReference>
<dbReference type="SUPFAM" id="SSF143414">
    <property type="entry name" value="CcmK-like"/>
    <property type="match status" value="1"/>
</dbReference>
<name>A0A3S9V4Y4_9BACL</name>
<evidence type="ECO:0000259" key="3">
    <source>
        <dbReference type="SMART" id="SM00877"/>
    </source>
</evidence>
<dbReference type="AlphaFoldDB" id="A0A3S9V4Y4"/>
<protein>
    <submittedName>
        <fullName evidence="4">BMC domain-containing protein</fullName>
    </submittedName>
</protein>
<dbReference type="Pfam" id="PF00936">
    <property type="entry name" value="BMC"/>
    <property type="match status" value="1"/>
</dbReference>
<dbReference type="InterPro" id="IPR000249">
    <property type="entry name" value="BMC_dom"/>
</dbReference>
<evidence type="ECO:0000256" key="1">
    <source>
        <dbReference type="ARBA" id="ARBA00024322"/>
    </source>
</evidence>
<accession>A0A3S9V4Y4</accession>
<dbReference type="Gene3D" id="3.30.70.1710">
    <property type="match status" value="1"/>
</dbReference>
<dbReference type="SMART" id="SM00877">
    <property type="entry name" value="BMC"/>
    <property type="match status" value="1"/>
</dbReference>
<comment type="subcellular location">
    <subcellularLocation>
        <location evidence="1">Bacterial microcompartment</location>
    </subcellularLocation>
</comment>
<proteinExistence type="predicted"/>
<evidence type="ECO:0000313" key="4">
    <source>
        <dbReference type="EMBL" id="AZS17634.1"/>
    </source>
</evidence>
<evidence type="ECO:0000313" key="5">
    <source>
        <dbReference type="Proteomes" id="UP000270678"/>
    </source>
</evidence>
<keyword evidence="2" id="KW-1283">Bacterial microcompartment</keyword>